<sequence length="130" mass="14014">MESLKRSLGIPERLGWEADPCTPSSWEGVTCITDPIGQGFVIYEMNLSSNCLIGEISSLVNTNLVKLVSGNKGLCGVGIPSLPQCSLWTMVLHTKLSIGGFLWCAPYASSILYLLIPLPEGCAAIHHLRL</sequence>
<dbReference type="AlphaFoldDB" id="A0A816QZX9"/>
<dbReference type="EMBL" id="HG994365">
    <property type="protein sequence ID" value="CAF2068341.1"/>
    <property type="molecule type" value="Genomic_DNA"/>
</dbReference>
<dbReference type="Gramene" id="CDX68870">
    <property type="protein sequence ID" value="CDX68870"/>
    <property type="gene ID" value="GSBRNA2T00130595001"/>
</dbReference>
<accession>A0A816QZX9</accession>
<organism evidence="1">
    <name type="scientific">Brassica napus</name>
    <name type="common">Rape</name>
    <dbReference type="NCBI Taxonomy" id="3708"/>
    <lineage>
        <taxon>Eukaryota</taxon>
        <taxon>Viridiplantae</taxon>
        <taxon>Streptophyta</taxon>
        <taxon>Embryophyta</taxon>
        <taxon>Tracheophyta</taxon>
        <taxon>Spermatophyta</taxon>
        <taxon>Magnoliopsida</taxon>
        <taxon>eudicotyledons</taxon>
        <taxon>Gunneridae</taxon>
        <taxon>Pentapetalae</taxon>
        <taxon>rosids</taxon>
        <taxon>malvids</taxon>
        <taxon>Brassicales</taxon>
        <taxon>Brassicaceae</taxon>
        <taxon>Brassiceae</taxon>
        <taxon>Brassica</taxon>
    </lineage>
</organism>
<reference evidence="1" key="1">
    <citation type="submission" date="2021-01" db="EMBL/GenBank/DDBJ databases">
        <authorList>
            <consortium name="Genoscope - CEA"/>
            <person name="William W."/>
        </authorList>
    </citation>
    <scope>NUCLEOTIDE SEQUENCE</scope>
</reference>
<gene>
    <name evidence="1" type="ORF">DARMORV10_C01P06320.1</name>
</gene>
<dbReference type="Proteomes" id="UP001295469">
    <property type="component" value="Chromosome C01"/>
</dbReference>
<name>A0A816QZX9_BRANA</name>
<proteinExistence type="predicted"/>
<evidence type="ECO:0000313" key="1">
    <source>
        <dbReference type="EMBL" id="CAF2068341.1"/>
    </source>
</evidence>
<protein>
    <submittedName>
        <fullName evidence="1">(rape) hypothetical protein</fullName>
    </submittedName>
</protein>